<accession>A0A0D9WY74</accession>
<dbReference type="Gramene" id="LPERR07G10250.1">
    <property type="protein sequence ID" value="LPERR07G10250.1"/>
    <property type="gene ID" value="LPERR07G10250"/>
</dbReference>
<dbReference type="AlphaFoldDB" id="A0A0D9WY74"/>
<reference evidence="3" key="2">
    <citation type="submission" date="2013-12" db="EMBL/GenBank/DDBJ databases">
        <authorList>
            <person name="Yu Y."/>
            <person name="Lee S."/>
            <person name="de Baynast K."/>
            <person name="Wissotski M."/>
            <person name="Liu L."/>
            <person name="Talag J."/>
            <person name="Goicoechea J."/>
            <person name="Angelova A."/>
            <person name="Jetty R."/>
            <person name="Kudrna D."/>
            <person name="Golser W."/>
            <person name="Rivera L."/>
            <person name="Zhang J."/>
            <person name="Wing R."/>
        </authorList>
    </citation>
    <scope>NUCLEOTIDE SEQUENCE</scope>
</reference>
<evidence type="ECO:0000256" key="1">
    <source>
        <dbReference type="SAM" id="MobiDB-lite"/>
    </source>
</evidence>
<evidence type="ECO:0000313" key="3">
    <source>
        <dbReference type="Proteomes" id="UP000032180"/>
    </source>
</evidence>
<dbReference type="HOGENOM" id="CLU_1973721_0_0_1"/>
<reference evidence="2 3" key="1">
    <citation type="submission" date="2012-08" db="EMBL/GenBank/DDBJ databases">
        <title>Oryza genome evolution.</title>
        <authorList>
            <person name="Wing R.A."/>
        </authorList>
    </citation>
    <scope>NUCLEOTIDE SEQUENCE</scope>
</reference>
<feature type="region of interest" description="Disordered" evidence="1">
    <location>
        <begin position="107"/>
        <end position="127"/>
    </location>
</feature>
<dbReference type="Proteomes" id="UP000032180">
    <property type="component" value="Chromosome 7"/>
</dbReference>
<dbReference type="EnsemblPlants" id="LPERR07G10250.1">
    <property type="protein sequence ID" value="LPERR07G10250.1"/>
    <property type="gene ID" value="LPERR07G10250"/>
</dbReference>
<organism evidence="2 3">
    <name type="scientific">Leersia perrieri</name>
    <dbReference type="NCBI Taxonomy" id="77586"/>
    <lineage>
        <taxon>Eukaryota</taxon>
        <taxon>Viridiplantae</taxon>
        <taxon>Streptophyta</taxon>
        <taxon>Embryophyta</taxon>
        <taxon>Tracheophyta</taxon>
        <taxon>Spermatophyta</taxon>
        <taxon>Magnoliopsida</taxon>
        <taxon>Liliopsida</taxon>
        <taxon>Poales</taxon>
        <taxon>Poaceae</taxon>
        <taxon>BOP clade</taxon>
        <taxon>Oryzoideae</taxon>
        <taxon>Oryzeae</taxon>
        <taxon>Oryzinae</taxon>
        <taxon>Leersia</taxon>
    </lineage>
</organism>
<reference evidence="2" key="3">
    <citation type="submission" date="2015-04" db="UniProtKB">
        <authorList>
            <consortium name="EnsemblPlants"/>
        </authorList>
    </citation>
    <scope>IDENTIFICATION</scope>
</reference>
<evidence type="ECO:0000313" key="2">
    <source>
        <dbReference type="EnsemblPlants" id="LPERR07G10250.1"/>
    </source>
</evidence>
<name>A0A0D9WY74_9ORYZ</name>
<keyword evidence="3" id="KW-1185">Reference proteome</keyword>
<feature type="region of interest" description="Disordered" evidence="1">
    <location>
        <begin position="1"/>
        <end position="92"/>
    </location>
</feature>
<proteinExistence type="predicted"/>
<protein>
    <submittedName>
        <fullName evidence="2">Uncharacterized protein</fullName>
    </submittedName>
</protein>
<sequence>MAATSIPTERRRGALNGPANTSPHTLIGPTHVMWGRHHKPPNRSGSDSLSPPSPFQNALLLSRRDAFPSSLATPPRPPTNTQLRASRPPLPIPTLLRRRGVVFRRNALRVSDHPLRAAPSPPAGAGQ</sequence>